<dbReference type="CDD" id="cd03188">
    <property type="entry name" value="GST_C_Beta"/>
    <property type="match status" value="1"/>
</dbReference>
<proteinExistence type="inferred from homology"/>
<sequence>MTLHYAPGTIATTVAITLHESGLEHKTIRVDFANAEQTKAPYHRLNPKGRVPVLVTPQGVLTETGALLEHIAALAPQAGLVPTDPFAAAKMRETMYWLASTMHVNHAHRFRGSRWASQPDSFKDMAAKVPENMTENAAYVENHVLTGPYVIGDRLTLADPYLFTVCTWLAGDGVDVSPFPKLTTFMEIMENRASVRAVRAKAML</sequence>
<organism evidence="4 5">
    <name type="scientific">Pontibaca salina</name>
    <dbReference type="NCBI Taxonomy" id="2795731"/>
    <lineage>
        <taxon>Bacteria</taxon>
        <taxon>Pseudomonadati</taxon>
        <taxon>Pseudomonadota</taxon>
        <taxon>Alphaproteobacteria</taxon>
        <taxon>Rhodobacterales</taxon>
        <taxon>Roseobacteraceae</taxon>
        <taxon>Pontibaca</taxon>
    </lineage>
</organism>
<dbReference type="CDD" id="cd03057">
    <property type="entry name" value="GST_N_Beta"/>
    <property type="match status" value="1"/>
</dbReference>
<dbReference type="Gene3D" id="1.20.1050.10">
    <property type="match status" value="1"/>
</dbReference>
<evidence type="ECO:0000313" key="4">
    <source>
        <dbReference type="EMBL" id="MBI6630933.1"/>
    </source>
</evidence>
<dbReference type="InterPro" id="IPR036282">
    <property type="entry name" value="Glutathione-S-Trfase_C_sf"/>
</dbReference>
<dbReference type="SFLD" id="SFLDG01150">
    <property type="entry name" value="Main.1:_Beta-like"/>
    <property type="match status" value="1"/>
</dbReference>
<dbReference type="InterPro" id="IPR010987">
    <property type="entry name" value="Glutathione-S-Trfase_C-like"/>
</dbReference>
<dbReference type="SUPFAM" id="SSF47616">
    <property type="entry name" value="GST C-terminal domain-like"/>
    <property type="match status" value="1"/>
</dbReference>
<keyword evidence="5" id="KW-1185">Reference proteome</keyword>
<dbReference type="InterPro" id="IPR004045">
    <property type="entry name" value="Glutathione_S-Trfase_N"/>
</dbReference>
<evidence type="ECO:0000313" key="5">
    <source>
        <dbReference type="Proteomes" id="UP000613255"/>
    </source>
</evidence>
<feature type="domain" description="GST C-terminal" evidence="3">
    <location>
        <begin position="84"/>
        <end position="204"/>
    </location>
</feature>
<dbReference type="SUPFAM" id="SSF52833">
    <property type="entry name" value="Thioredoxin-like"/>
    <property type="match status" value="1"/>
</dbReference>
<dbReference type="PANTHER" id="PTHR44051:SF8">
    <property type="entry name" value="GLUTATHIONE S-TRANSFERASE GSTA"/>
    <property type="match status" value="1"/>
</dbReference>
<dbReference type="EMBL" id="JAEIJD010000017">
    <property type="protein sequence ID" value="MBI6630933.1"/>
    <property type="molecule type" value="Genomic_DNA"/>
</dbReference>
<dbReference type="Gene3D" id="3.40.30.10">
    <property type="entry name" value="Glutaredoxin"/>
    <property type="match status" value="1"/>
</dbReference>
<dbReference type="AlphaFoldDB" id="A0A934HMR3"/>
<dbReference type="InterPro" id="IPR040079">
    <property type="entry name" value="Glutathione_S-Trfase"/>
</dbReference>
<gene>
    <name evidence="4" type="ORF">JAO82_13700</name>
</gene>
<dbReference type="InterPro" id="IPR036249">
    <property type="entry name" value="Thioredoxin-like_sf"/>
</dbReference>
<evidence type="ECO:0000259" key="3">
    <source>
        <dbReference type="PROSITE" id="PS50405"/>
    </source>
</evidence>
<dbReference type="Pfam" id="PF02798">
    <property type="entry name" value="GST_N"/>
    <property type="match status" value="1"/>
</dbReference>
<dbReference type="SFLD" id="SFLDG00358">
    <property type="entry name" value="Main_(cytGST)"/>
    <property type="match status" value="1"/>
</dbReference>
<feature type="domain" description="GST N-terminal" evidence="2">
    <location>
        <begin position="1"/>
        <end position="79"/>
    </location>
</feature>
<dbReference type="Pfam" id="PF00043">
    <property type="entry name" value="GST_C"/>
    <property type="match status" value="1"/>
</dbReference>
<dbReference type="InterPro" id="IPR004046">
    <property type="entry name" value="GST_C"/>
</dbReference>
<evidence type="ECO:0000256" key="1">
    <source>
        <dbReference type="RuleBase" id="RU003494"/>
    </source>
</evidence>
<dbReference type="PROSITE" id="PS50404">
    <property type="entry name" value="GST_NTER"/>
    <property type="match status" value="1"/>
</dbReference>
<dbReference type="RefSeq" id="WP_198686970.1">
    <property type="nucleotide sequence ID" value="NZ_JAEIJD010000017.1"/>
</dbReference>
<accession>A0A934HMR3</accession>
<protein>
    <submittedName>
        <fullName evidence="4">Glutathione S-transferase family protein</fullName>
    </submittedName>
</protein>
<name>A0A934HMR3_9RHOB</name>
<dbReference type="PANTHER" id="PTHR44051">
    <property type="entry name" value="GLUTATHIONE S-TRANSFERASE-RELATED"/>
    <property type="match status" value="1"/>
</dbReference>
<reference evidence="4" key="1">
    <citation type="submission" date="2020-12" db="EMBL/GenBank/DDBJ databases">
        <title>Pontibaca salina gen. nov., sp. nov., isolated from marine sediment.</title>
        <authorList>
            <person name="Bo J."/>
            <person name="Wang S."/>
            <person name="Song X."/>
            <person name="Du Z."/>
        </authorList>
    </citation>
    <scope>NUCLEOTIDE SEQUENCE</scope>
    <source>
        <strain evidence="4">S1109L</strain>
    </source>
</reference>
<comment type="caution">
    <text evidence="4">The sequence shown here is derived from an EMBL/GenBank/DDBJ whole genome shotgun (WGS) entry which is preliminary data.</text>
</comment>
<dbReference type="SFLD" id="SFLDS00019">
    <property type="entry name" value="Glutathione_Transferase_(cytos"/>
    <property type="match status" value="1"/>
</dbReference>
<dbReference type="Proteomes" id="UP000613255">
    <property type="component" value="Unassembled WGS sequence"/>
</dbReference>
<dbReference type="PROSITE" id="PS50405">
    <property type="entry name" value="GST_CTER"/>
    <property type="match status" value="1"/>
</dbReference>
<comment type="similarity">
    <text evidence="1">Belongs to the GST superfamily.</text>
</comment>
<evidence type="ECO:0000259" key="2">
    <source>
        <dbReference type="PROSITE" id="PS50404"/>
    </source>
</evidence>